<feature type="signal peptide" evidence="9">
    <location>
        <begin position="1"/>
        <end position="19"/>
    </location>
</feature>
<comment type="subcellular location">
    <subcellularLocation>
        <location evidence="1">Lysosome</location>
    </subcellularLocation>
</comment>
<dbReference type="GO" id="GO:0008234">
    <property type="term" value="F:cysteine-type peptidase activity"/>
    <property type="evidence" value="ECO:0007669"/>
    <property type="project" value="UniProtKB-KW"/>
</dbReference>
<dbReference type="Proteomes" id="UP001488838">
    <property type="component" value="Unassembled WGS sequence"/>
</dbReference>
<feature type="non-terminal residue" evidence="12">
    <location>
        <position position="376"/>
    </location>
</feature>
<evidence type="ECO:0000256" key="8">
    <source>
        <dbReference type="ARBA" id="ARBA00023228"/>
    </source>
</evidence>
<organism evidence="12 13">
    <name type="scientific">Myodes glareolus</name>
    <name type="common">Bank vole</name>
    <name type="synonym">Clethrionomys glareolus</name>
    <dbReference type="NCBI Taxonomy" id="447135"/>
    <lineage>
        <taxon>Eukaryota</taxon>
        <taxon>Metazoa</taxon>
        <taxon>Chordata</taxon>
        <taxon>Craniata</taxon>
        <taxon>Vertebrata</taxon>
        <taxon>Euteleostomi</taxon>
        <taxon>Mammalia</taxon>
        <taxon>Eutheria</taxon>
        <taxon>Euarchontoglires</taxon>
        <taxon>Glires</taxon>
        <taxon>Rodentia</taxon>
        <taxon>Myomorpha</taxon>
        <taxon>Muroidea</taxon>
        <taxon>Cricetidae</taxon>
        <taxon>Arvicolinae</taxon>
        <taxon>Myodes</taxon>
    </lineage>
</organism>
<dbReference type="PRINTS" id="PR00705">
    <property type="entry name" value="PAPAIN"/>
</dbReference>
<proteinExistence type="inferred from homology"/>
<dbReference type="InterPro" id="IPR025660">
    <property type="entry name" value="Pept_his_AS"/>
</dbReference>
<dbReference type="InterPro" id="IPR038765">
    <property type="entry name" value="Papain-like_cys_pep_sf"/>
</dbReference>
<evidence type="ECO:0000259" key="11">
    <source>
        <dbReference type="SMART" id="SM00848"/>
    </source>
</evidence>
<comment type="similarity">
    <text evidence="2">Belongs to the peptidase C1 family.</text>
</comment>
<dbReference type="InterPro" id="IPR013128">
    <property type="entry name" value="Peptidase_C1A"/>
</dbReference>
<sequence length="376" mass="42590">MTPIFLVILCLGVRSSVSALDPGLDAEWEDWKILYEKSYSLVGILESVHKGLRVQLSRSLITWTANPQHQLVQEFNYREMSHIFVLTQEEEALRRTVWEKNMKMIKLHNGENGLGKNGYTMKMNTFGDMTDEEFKKMMVAFPMQNHKKGKGIRKRALSGLPKFVDWRDEGYVTPVRYQGKCGSCWAFATTGAIEGQMFKKTGKLIPLSVQNLVDCSKPHGNNGCAWGHIYAAFRYVLHNGGVEAEATYPYKGKEGLCRYNPQNVAVKIREYVALPEDEDILMDAVATKGPIATGMHVVPKSFSFYNGGIYYEPNCNRTANHGILVVGYGFEGNETDGNNYWLIKNSWGKYWGMNGYMKIAKDRNNHCGIASYAHYP</sequence>
<dbReference type="FunFam" id="3.90.70.10:FF:000006">
    <property type="entry name" value="Cathepsin S"/>
    <property type="match status" value="1"/>
</dbReference>
<dbReference type="PANTHER" id="PTHR12411">
    <property type="entry name" value="CYSTEINE PROTEASE FAMILY C1-RELATED"/>
    <property type="match status" value="1"/>
</dbReference>
<evidence type="ECO:0000256" key="9">
    <source>
        <dbReference type="SAM" id="SignalP"/>
    </source>
</evidence>
<keyword evidence="3" id="KW-0645">Protease</keyword>
<keyword evidence="4" id="KW-0378">Hydrolase</keyword>
<dbReference type="SMART" id="SM00848">
    <property type="entry name" value="Inhibitor_I29"/>
    <property type="match status" value="1"/>
</dbReference>
<dbReference type="SUPFAM" id="SSF54001">
    <property type="entry name" value="Cysteine proteinases"/>
    <property type="match status" value="1"/>
</dbReference>
<dbReference type="Pfam" id="PF00112">
    <property type="entry name" value="Peptidase_C1"/>
    <property type="match status" value="1"/>
</dbReference>
<keyword evidence="13" id="KW-1185">Reference proteome</keyword>
<dbReference type="GO" id="GO:0005764">
    <property type="term" value="C:lysosome"/>
    <property type="evidence" value="ECO:0007669"/>
    <property type="project" value="UniProtKB-SubCell"/>
</dbReference>
<evidence type="ECO:0000256" key="4">
    <source>
        <dbReference type="ARBA" id="ARBA00022801"/>
    </source>
</evidence>
<dbReference type="PROSITE" id="PS00639">
    <property type="entry name" value="THIOL_PROTEASE_HIS"/>
    <property type="match status" value="1"/>
</dbReference>
<evidence type="ECO:0000256" key="1">
    <source>
        <dbReference type="ARBA" id="ARBA00004371"/>
    </source>
</evidence>
<evidence type="ECO:0000256" key="3">
    <source>
        <dbReference type="ARBA" id="ARBA00022670"/>
    </source>
</evidence>
<keyword evidence="7" id="KW-1015">Disulfide bond</keyword>
<keyword evidence="5" id="KW-0788">Thiol protease</keyword>
<protein>
    <submittedName>
        <fullName evidence="12">Uncharacterized protein</fullName>
    </submittedName>
</protein>
<feature type="chain" id="PRO_5043710068" evidence="9">
    <location>
        <begin position="20"/>
        <end position="376"/>
    </location>
</feature>
<dbReference type="EMBL" id="JBBHLL010000160">
    <property type="protein sequence ID" value="KAK7812033.1"/>
    <property type="molecule type" value="Genomic_DNA"/>
</dbReference>
<dbReference type="AlphaFoldDB" id="A0AAW0ICH6"/>
<dbReference type="InterPro" id="IPR000169">
    <property type="entry name" value="Pept_cys_AS"/>
</dbReference>
<evidence type="ECO:0000259" key="10">
    <source>
        <dbReference type="SMART" id="SM00645"/>
    </source>
</evidence>
<comment type="caution">
    <text evidence="12">The sequence shown here is derived from an EMBL/GenBank/DDBJ whole genome shotgun (WGS) entry which is preliminary data.</text>
</comment>
<dbReference type="PROSITE" id="PS00640">
    <property type="entry name" value="THIOL_PROTEASE_ASN"/>
    <property type="match status" value="1"/>
</dbReference>
<name>A0AAW0ICH6_MYOGA</name>
<evidence type="ECO:0000313" key="12">
    <source>
        <dbReference type="EMBL" id="KAK7812033.1"/>
    </source>
</evidence>
<dbReference type="InterPro" id="IPR000668">
    <property type="entry name" value="Peptidase_C1A_C"/>
</dbReference>
<dbReference type="GO" id="GO:0006508">
    <property type="term" value="P:proteolysis"/>
    <property type="evidence" value="ECO:0007669"/>
    <property type="project" value="UniProtKB-KW"/>
</dbReference>
<evidence type="ECO:0000313" key="13">
    <source>
        <dbReference type="Proteomes" id="UP001488838"/>
    </source>
</evidence>
<dbReference type="CDD" id="cd02248">
    <property type="entry name" value="Peptidase_C1A"/>
    <property type="match status" value="1"/>
</dbReference>
<keyword evidence="6" id="KW-0865">Zymogen</keyword>
<dbReference type="InterPro" id="IPR013201">
    <property type="entry name" value="Prot_inhib_I29"/>
</dbReference>
<feature type="domain" description="Peptidase C1A papain C-terminal" evidence="10">
    <location>
        <begin position="160"/>
        <end position="376"/>
    </location>
</feature>
<dbReference type="Gene3D" id="3.90.70.10">
    <property type="entry name" value="Cysteine proteinases"/>
    <property type="match status" value="1"/>
</dbReference>
<dbReference type="InterPro" id="IPR025661">
    <property type="entry name" value="Pept_asp_AS"/>
</dbReference>
<evidence type="ECO:0000256" key="6">
    <source>
        <dbReference type="ARBA" id="ARBA00023145"/>
    </source>
</evidence>
<keyword evidence="9" id="KW-0732">Signal</keyword>
<reference evidence="12 13" key="1">
    <citation type="journal article" date="2023" name="bioRxiv">
        <title>Conserved and derived expression patterns and positive selection on dental genes reveal complex evolutionary context of ever-growing rodent molars.</title>
        <authorList>
            <person name="Calamari Z.T."/>
            <person name="Song A."/>
            <person name="Cohen E."/>
            <person name="Akter M."/>
            <person name="Roy R.D."/>
            <person name="Hallikas O."/>
            <person name="Christensen M.M."/>
            <person name="Li P."/>
            <person name="Marangoni P."/>
            <person name="Jernvall J."/>
            <person name="Klein O.D."/>
        </authorList>
    </citation>
    <scope>NUCLEOTIDE SEQUENCE [LARGE SCALE GENOMIC DNA]</scope>
    <source>
        <strain evidence="12">V071</strain>
    </source>
</reference>
<evidence type="ECO:0000256" key="2">
    <source>
        <dbReference type="ARBA" id="ARBA00008455"/>
    </source>
</evidence>
<evidence type="ECO:0000256" key="5">
    <source>
        <dbReference type="ARBA" id="ARBA00022807"/>
    </source>
</evidence>
<dbReference type="InterPro" id="IPR039417">
    <property type="entry name" value="Peptidase_C1A_papain-like"/>
</dbReference>
<dbReference type="PROSITE" id="PS00139">
    <property type="entry name" value="THIOL_PROTEASE_CYS"/>
    <property type="match status" value="1"/>
</dbReference>
<keyword evidence="8" id="KW-0458">Lysosome</keyword>
<accession>A0AAW0ICH6</accession>
<feature type="domain" description="Cathepsin propeptide inhibitor" evidence="11">
    <location>
        <begin position="76"/>
        <end position="134"/>
    </location>
</feature>
<dbReference type="SMART" id="SM00645">
    <property type="entry name" value="Pept_C1"/>
    <property type="match status" value="1"/>
</dbReference>
<dbReference type="Pfam" id="PF08246">
    <property type="entry name" value="Inhibitor_I29"/>
    <property type="match status" value="1"/>
</dbReference>
<evidence type="ECO:0000256" key="7">
    <source>
        <dbReference type="ARBA" id="ARBA00023157"/>
    </source>
</evidence>
<gene>
    <name evidence="12" type="ORF">U0070_018593</name>
</gene>